<evidence type="ECO:0000256" key="3">
    <source>
        <dbReference type="ARBA" id="ARBA00017980"/>
    </source>
</evidence>
<dbReference type="EMBL" id="SOYY01000004">
    <property type="protein sequence ID" value="KAA0722623.1"/>
    <property type="molecule type" value="Genomic_DNA"/>
</dbReference>
<dbReference type="Pfam" id="PF23344">
    <property type="entry name" value="ZP-N"/>
    <property type="match status" value="1"/>
</dbReference>
<evidence type="ECO:0000256" key="10">
    <source>
        <dbReference type="ARBA" id="ARBA00022989"/>
    </source>
</evidence>
<dbReference type="Gene3D" id="2.60.40.4100">
    <property type="entry name" value="Zona pellucida, ZP-C domain"/>
    <property type="match status" value="1"/>
</dbReference>
<feature type="chain" id="PRO_5025717910" description="Zona pellucida sperm-binding protein 3" evidence="14">
    <location>
        <begin position="23"/>
        <end position="482"/>
    </location>
</feature>
<name>A0A5A9PLD5_9TELE</name>
<keyword evidence="6 14" id="KW-0272">Extracellular matrix</keyword>
<dbReference type="GO" id="GO:2000344">
    <property type="term" value="P:positive regulation of acrosome reaction"/>
    <property type="evidence" value="ECO:0007669"/>
    <property type="project" value="UniProtKB-UniRule"/>
</dbReference>
<keyword evidence="9 14" id="KW-0732">Signal</keyword>
<dbReference type="InterPro" id="IPR001507">
    <property type="entry name" value="ZP_dom"/>
</dbReference>
<keyword evidence="8" id="KW-0812">Transmembrane</keyword>
<evidence type="ECO:0000256" key="2">
    <source>
        <dbReference type="ARBA" id="ARBA00006735"/>
    </source>
</evidence>
<sequence length="482" mass="53238">MERSTKVIGLILIISYALLCHSEPVKHRKPSLDLGSGQHAIFRRPHVPGPPRPDQNKLSLVSNKLQNRIQTRGPASAPSWRAAPARAGPPSKELVQIPMRVQSQRTNYAPVQSQMNFRPEQRHEYLTQIQQKPMQGPVLQPVVKDEVVMQSAFEPNIPVPANSVVVQCGEVSVKVLAQQDFLGNRQFIDPSDLTLGGCPFVGFDDHARMVVFESALQDCGSTLTMTEDTLVYSFALMYSSSPVPNTPIVKTNDAMVAIHCIYPRKQNVSSNALRPAWIPYAELKTGEDHLQFSLKLMTDDWKFQRPSSIYFLDNFINLEVSVVRASHVPLRVFVESCAATSGPSGNAATVYTFIENSGCMIDAKLTGSRSTFMPRTQEDKLQFQIEAFRFKQDHSGTIYITCHLRATATSSPLDSLHKACSFVLGSNSWVAASGDDHLCGCCETSCAMRKGRSLDTEDATLEDEATVGPIFVMQTPPSGNKH</sequence>
<accession>A0A5A9PLD5</accession>
<keyword evidence="10" id="KW-1133">Transmembrane helix</keyword>
<keyword evidence="13" id="KW-0325">Glycoprotein</keyword>
<evidence type="ECO:0000256" key="12">
    <source>
        <dbReference type="ARBA" id="ARBA00023157"/>
    </source>
</evidence>
<comment type="caution">
    <text evidence="17">The sequence shown here is derived from an EMBL/GenBank/DDBJ whole genome shotgun (WGS) entry which is preliminary data.</text>
</comment>
<keyword evidence="7 14" id="KW-0165">Cleavage on pair of basic residues</keyword>
<dbReference type="FunFam" id="2.60.40.4100:FF:000002">
    <property type="entry name" value="Zona pellucida sperm-binding protein 3"/>
    <property type="match status" value="1"/>
</dbReference>
<comment type="domain">
    <text evidence="14">The ZP domain is involved in the polymerization of the ZP proteins to form the zona pellucida.</text>
</comment>
<dbReference type="GO" id="GO:0035804">
    <property type="term" value="F:structural constituent of egg coat"/>
    <property type="evidence" value="ECO:0007669"/>
    <property type="project" value="UniProtKB-UniRule"/>
</dbReference>
<comment type="similarity">
    <text evidence="2 14">Belongs to the ZP domain family. ZPC subfamily.</text>
</comment>
<protein>
    <recommendedName>
        <fullName evidence="3 14">Zona pellucida sperm-binding protein 3</fullName>
    </recommendedName>
</protein>
<dbReference type="FunFam" id="2.60.40.3210:FF:000001">
    <property type="entry name" value="Zona pellucida sperm-binding protein 3"/>
    <property type="match status" value="1"/>
</dbReference>
<dbReference type="InterPro" id="IPR055356">
    <property type="entry name" value="ZP-N"/>
</dbReference>
<feature type="domain" description="ZP" evidence="16">
    <location>
        <begin position="167"/>
        <end position="427"/>
    </location>
</feature>
<evidence type="ECO:0000256" key="4">
    <source>
        <dbReference type="ARBA" id="ARBA00022475"/>
    </source>
</evidence>
<evidence type="ECO:0000256" key="13">
    <source>
        <dbReference type="ARBA" id="ARBA00023180"/>
    </source>
</evidence>
<gene>
    <name evidence="17" type="ORF">E1301_Tti015108</name>
</gene>
<evidence type="ECO:0000256" key="8">
    <source>
        <dbReference type="ARBA" id="ARBA00022692"/>
    </source>
</evidence>
<dbReference type="InterPro" id="IPR042235">
    <property type="entry name" value="ZP-C_dom"/>
</dbReference>
<evidence type="ECO:0000313" key="17">
    <source>
        <dbReference type="EMBL" id="KAA0722623.1"/>
    </source>
</evidence>
<dbReference type="GO" id="GO:0035805">
    <property type="term" value="C:egg coat"/>
    <property type="evidence" value="ECO:0007669"/>
    <property type="project" value="UniProtKB-SubCell"/>
</dbReference>
<evidence type="ECO:0000256" key="14">
    <source>
        <dbReference type="RuleBase" id="RU367066"/>
    </source>
</evidence>
<evidence type="ECO:0000256" key="9">
    <source>
        <dbReference type="ARBA" id="ARBA00022729"/>
    </source>
</evidence>
<keyword evidence="11" id="KW-0472">Membrane</keyword>
<organism evidence="17 18">
    <name type="scientific">Triplophysa tibetana</name>
    <dbReference type="NCBI Taxonomy" id="1572043"/>
    <lineage>
        <taxon>Eukaryota</taxon>
        <taxon>Metazoa</taxon>
        <taxon>Chordata</taxon>
        <taxon>Craniata</taxon>
        <taxon>Vertebrata</taxon>
        <taxon>Euteleostomi</taxon>
        <taxon>Actinopterygii</taxon>
        <taxon>Neopterygii</taxon>
        <taxon>Teleostei</taxon>
        <taxon>Ostariophysi</taxon>
        <taxon>Cypriniformes</taxon>
        <taxon>Nemacheilidae</taxon>
        <taxon>Triplophysa</taxon>
    </lineage>
</organism>
<evidence type="ECO:0000256" key="1">
    <source>
        <dbReference type="ARBA" id="ARBA00004498"/>
    </source>
</evidence>
<dbReference type="PANTHER" id="PTHR11576">
    <property type="entry name" value="ZONA PELLUCIDA SPERM-BINDING PROTEIN 3"/>
    <property type="match status" value="1"/>
</dbReference>
<dbReference type="PANTHER" id="PTHR11576:SF2">
    <property type="entry name" value="ZONA PELLUCIDA SPERM-BINDING PROTEIN 3"/>
    <property type="match status" value="1"/>
</dbReference>
<dbReference type="Proteomes" id="UP000324632">
    <property type="component" value="Chromosome 4"/>
</dbReference>
<feature type="compositionally biased region" description="Low complexity" evidence="15">
    <location>
        <begin position="72"/>
        <end position="90"/>
    </location>
</feature>
<dbReference type="GO" id="GO:0005886">
    <property type="term" value="C:plasma membrane"/>
    <property type="evidence" value="ECO:0007669"/>
    <property type="project" value="UniProtKB-SubCell"/>
</dbReference>
<proteinExistence type="inferred from homology"/>
<dbReference type="GO" id="GO:0035803">
    <property type="term" value="P:egg coat formation"/>
    <property type="evidence" value="ECO:0007669"/>
    <property type="project" value="UniProtKB-UniRule"/>
</dbReference>
<keyword evidence="12 14" id="KW-1015">Disulfide bond</keyword>
<dbReference type="PRINTS" id="PR00023">
    <property type="entry name" value="ZPELLUCIDA"/>
</dbReference>
<dbReference type="Gene3D" id="2.60.40.3210">
    <property type="entry name" value="Zona pellucida, ZP-N domain"/>
    <property type="match status" value="1"/>
</dbReference>
<keyword evidence="4 14" id="KW-1003">Cell membrane</keyword>
<dbReference type="InterPro" id="IPR048290">
    <property type="entry name" value="ZP_chr"/>
</dbReference>
<dbReference type="GO" id="GO:0032190">
    <property type="term" value="F:acrosin binding"/>
    <property type="evidence" value="ECO:0007669"/>
    <property type="project" value="TreeGrafter"/>
</dbReference>
<dbReference type="PROSITE" id="PS51034">
    <property type="entry name" value="ZP_2"/>
    <property type="match status" value="1"/>
</dbReference>
<evidence type="ECO:0000256" key="11">
    <source>
        <dbReference type="ARBA" id="ARBA00023136"/>
    </source>
</evidence>
<comment type="subcellular location">
    <subcellularLocation>
        <location evidence="1">Secreted</location>
        <location evidence="1">Extracellular space</location>
        <location evidence="1">Extracellular matrix</location>
    </subcellularLocation>
    <subcellularLocation>
        <location evidence="14">Zona pellucida</location>
    </subcellularLocation>
    <subcellularLocation>
        <location evidence="14">Cell membrane</location>
        <topology evidence="14">Single-pass type I membrane protein</topology>
    </subcellularLocation>
</comment>
<keyword evidence="18" id="KW-1185">Reference proteome</keyword>
<comment type="PTM">
    <text evidence="14">Proteolytically cleaved before the transmembrane segment to yield the secreted ectodomain incorporated in the zona pellucida.</text>
</comment>
<comment type="function">
    <text evidence="14">Component of the zona pellucida, an extracellular matrix surrounding oocytes which mediates sperm binding, induction of the acrosome reaction and prevents post-fertilization polyspermy. The zona pellucida is composed of 3 to 4 glycoproteins, ZP1, ZP2, ZP3, and ZP4. ZP3 is essential for sperm binding and zona matrix formation.</text>
</comment>
<evidence type="ECO:0000259" key="16">
    <source>
        <dbReference type="PROSITE" id="PS51034"/>
    </source>
</evidence>
<dbReference type="Pfam" id="PF00100">
    <property type="entry name" value="Zona_pellucida"/>
    <property type="match status" value="1"/>
</dbReference>
<dbReference type="GO" id="GO:0007339">
    <property type="term" value="P:binding of sperm to zona pellucida"/>
    <property type="evidence" value="ECO:0007669"/>
    <property type="project" value="UniProtKB-UniRule"/>
</dbReference>
<feature type="signal peptide" evidence="14">
    <location>
        <begin position="1"/>
        <end position="22"/>
    </location>
</feature>
<evidence type="ECO:0000256" key="15">
    <source>
        <dbReference type="SAM" id="MobiDB-lite"/>
    </source>
</evidence>
<evidence type="ECO:0000256" key="7">
    <source>
        <dbReference type="ARBA" id="ARBA00022685"/>
    </source>
</evidence>
<evidence type="ECO:0000256" key="6">
    <source>
        <dbReference type="ARBA" id="ARBA00022530"/>
    </source>
</evidence>
<evidence type="ECO:0000313" key="18">
    <source>
        <dbReference type="Proteomes" id="UP000324632"/>
    </source>
</evidence>
<dbReference type="AlphaFoldDB" id="A0A5A9PLD5"/>
<evidence type="ECO:0000256" key="5">
    <source>
        <dbReference type="ARBA" id="ARBA00022525"/>
    </source>
</evidence>
<reference evidence="17 18" key="1">
    <citation type="journal article" date="2019" name="Mol. Ecol. Resour.">
        <title>Chromosome-level genome assembly of Triplophysa tibetana, a fish adapted to the harsh high-altitude environment of the Tibetan Plateau.</title>
        <authorList>
            <person name="Yang X."/>
            <person name="Liu H."/>
            <person name="Ma Z."/>
            <person name="Zou Y."/>
            <person name="Zou M."/>
            <person name="Mao Y."/>
            <person name="Li X."/>
            <person name="Wang H."/>
            <person name="Chen T."/>
            <person name="Wang W."/>
            <person name="Yang R."/>
        </authorList>
    </citation>
    <scope>NUCLEOTIDE SEQUENCE [LARGE SCALE GENOMIC DNA]</scope>
    <source>
        <strain evidence="17">TTIB1903HZAU</strain>
        <tissue evidence="17">Muscle</tissue>
    </source>
</reference>
<dbReference type="InterPro" id="IPR055355">
    <property type="entry name" value="ZP-C"/>
</dbReference>
<feature type="region of interest" description="Disordered" evidence="15">
    <location>
        <begin position="69"/>
        <end position="90"/>
    </location>
</feature>
<keyword evidence="5 14" id="KW-0964">Secreted</keyword>
<dbReference type="SMART" id="SM00241">
    <property type="entry name" value="ZP"/>
    <property type="match status" value="1"/>
</dbReference>